<accession>A0A804LM65</accession>
<name>A0A804LM65_MAIZE</name>
<proteinExistence type="predicted"/>
<evidence type="ECO:0000256" key="1">
    <source>
        <dbReference type="SAM" id="MobiDB-lite"/>
    </source>
</evidence>
<feature type="region of interest" description="Disordered" evidence="1">
    <location>
        <begin position="388"/>
        <end position="411"/>
    </location>
</feature>
<feature type="compositionally biased region" description="Low complexity" evidence="1">
    <location>
        <begin position="56"/>
        <end position="66"/>
    </location>
</feature>
<reference evidence="2" key="2">
    <citation type="submission" date="2019-07" db="EMBL/GenBank/DDBJ databases">
        <authorList>
            <person name="Seetharam A."/>
            <person name="Woodhouse M."/>
            <person name="Cannon E."/>
        </authorList>
    </citation>
    <scope>NUCLEOTIDE SEQUENCE [LARGE SCALE GENOMIC DNA]</scope>
    <source>
        <strain evidence="2">cv. B73</strain>
    </source>
</reference>
<feature type="compositionally biased region" description="Low complexity" evidence="1">
    <location>
        <begin position="242"/>
        <end position="251"/>
    </location>
</feature>
<feature type="compositionally biased region" description="Low complexity" evidence="1">
    <location>
        <begin position="180"/>
        <end position="195"/>
    </location>
</feature>
<dbReference type="InParanoid" id="A0A804LM65"/>
<reference evidence="3" key="1">
    <citation type="submission" date="2015-12" db="EMBL/GenBank/DDBJ databases">
        <title>Update maize B73 reference genome by single molecule sequencing technologies.</title>
        <authorList>
            <consortium name="Maize Genome Sequencing Project"/>
            <person name="Ware D."/>
        </authorList>
    </citation>
    <scope>NUCLEOTIDE SEQUENCE [LARGE SCALE GENOMIC DNA]</scope>
    <source>
        <strain evidence="3">cv. B73</strain>
    </source>
</reference>
<protein>
    <submittedName>
        <fullName evidence="2">Uncharacterized protein</fullName>
    </submittedName>
</protein>
<feature type="region of interest" description="Disordered" evidence="1">
    <location>
        <begin position="166"/>
        <end position="254"/>
    </location>
</feature>
<dbReference type="Proteomes" id="UP000007305">
    <property type="component" value="Chromosome 1"/>
</dbReference>
<reference evidence="2" key="3">
    <citation type="submission" date="2021-05" db="UniProtKB">
        <authorList>
            <consortium name="EnsemblPlants"/>
        </authorList>
    </citation>
    <scope>IDENTIFICATION</scope>
    <source>
        <strain evidence="2">cv. B73</strain>
    </source>
</reference>
<sequence length="411" mass="43939">MHALRCMLARAYTCMHGARIILFCCRYDGAHDLVHDHGLHALVHTTGCSFHARNTPAAAPSSAPGSRKVHPSRYRRSSDRMSSATSSLNATGEKPADRMRRAHDAPVSRLSTDSDAGQATRSTMARPAALSRASLSLLALGKLSSRESMYAEKKRRPSVNTFMNAASASASPADDDDGSDAATRSASSSTTVTTRGSRRRSEATNASRRRAPPGATPRSALTQLIASAVAAPPSRRPRPRPSRSSPARSPAWCTARKLKGTPMRRANFSRRCAISRITRCAAADDGTPAVGTTVVMDRWGVSSDDLVASASSSVGHCVQKVLLRSRMCSRGGCCEEEDEEAAAAAAASRNDSSMAPLAATWPKDAQGLSSWNLSAVRRVESKDVFRSDAAASVRSVRGPEVVRRAKRPWRK</sequence>
<feature type="compositionally biased region" description="Basic and acidic residues" evidence="1">
    <location>
        <begin position="94"/>
        <end position="106"/>
    </location>
</feature>
<dbReference type="EnsemblPlants" id="Zm00001eb020840_T001">
    <property type="protein sequence ID" value="Zm00001eb020840_P001"/>
    <property type="gene ID" value="Zm00001eb020840"/>
</dbReference>
<evidence type="ECO:0000313" key="2">
    <source>
        <dbReference type="EnsemblPlants" id="Zm00001eb020840_P001"/>
    </source>
</evidence>
<feature type="region of interest" description="Disordered" evidence="1">
    <location>
        <begin position="54"/>
        <end position="128"/>
    </location>
</feature>
<dbReference type="AlphaFoldDB" id="A0A804LM65"/>
<feature type="compositionally biased region" description="Polar residues" evidence="1">
    <location>
        <begin position="109"/>
        <end position="123"/>
    </location>
</feature>
<evidence type="ECO:0000313" key="3">
    <source>
        <dbReference type="Proteomes" id="UP000007305"/>
    </source>
</evidence>
<dbReference type="Gramene" id="Zm00001eb020840_T001">
    <property type="protein sequence ID" value="Zm00001eb020840_P001"/>
    <property type="gene ID" value="Zm00001eb020840"/>
</dbReference>
<keyword evidence="3" id="KW-1185">Reference proteome</keyword>
<organism evidence="2 3">
    <name type="scientific">Zea mays</name>
    <name type="common">Maize</name>
    <dbReference type="NCBI Taxonomy" id="4577"/>
    <lineage>
        <taxon>Eukaryota</taxon>
        <taxon>Viridiplantae</taxon>
        <taxon>Streptophyta</taxon>
        <taxon>Embryophyta</taxon>
        <taxon>Tracheophyta</taxon>
        <taxon>Spermatophyta</taxon>
        <taxon>Magnoliopsida</taxon>
        <taxon>Liliopsida</taxon>
        <taxon>Poales</taxon>
        <taxon>Poaceae</taxon>
        <taxon>PACMAD clade</taxon>
        <taxon>Panicoideae</taxon>
        <taxon>Andropogonodae</taxon>
        <taxon>Andropogoneae</taxon>
        <taxon>Tripsacinae</taxon>
        <taxon>Zea</taxon>
    </lineage>
</organism>